<reference evidence="15 16" key="1">
    <citation type="submission" date="2013-03" db="EMBL/GenBank/DDBJ databases">
        <title>The Genome Sequence of Phialophora europaea CBS 101466.</title>
        <authorList>
            <consortium name="The Broad Institute Genomics Platform"/>
            <person name="Cuomo C."/>
            <person name="de Hoog S."/>
            <person name="Gorbushina A."/>
            <person name="Walker B."/>
            <person name="Young S.K."/>
            <person name="Zeng Q."/>
            <person name="Gargeya S."/>
            <person name="Fitzgerald M."/>
            <person name="Haas B."/>
            <person name="Abouelleil A."/>
            <person name="Allen A.W."/>
            <person name="Alvarado L."/>
            <person name="Arachchi H.M."/>
            <person name="Berlin A.M."/>
            <person name="Chapman S.B."/>
            <person name="Gainer-Dewar J."/>
            <person name="Goldberg J."/>
            <person name="Griggs A."/>
            <person name="Gujja S."/>
            <person name="Hansen M."/>
            <person name="Howarth C."/>
            <person name="Imamovic A."/>
            <person name="Ireland A."/>
            <person name="Larimer J."/>
            <person name="McCowan C."/>
            <person name="Murphy C."/>
            <person name="Pearson M."/>
            <person name="Poon T.W."/>
            <person name="Priest M."/>
            <person name="Roberts A."/>
            <person name="Saif S."/>
            <person name="Shea T."/>
            <person name="Sisk P."/>
            <person name="Sykes S."/>
            <person name="Wortman J."/>
            <person name="Nusbaum C."/>
            <person name="Birren B."/>
        </authorList>
    </citation>
    <scope>NUCLEOTIDE SEQUENCE [LARGE SCALE GENOMIC DNA]</scope>
    <source>
        <strain evidence="15 16">CBS 101466</strain>
    </source>
</reference>
<dbReference type="VEuPathDB" id="FungiDB:HMPREF1541_09983"/>
<evidence type="ECO:0000256" key="8">
    <source>
        <dbReference type="ARBA" id="ARBA00022827"/>
    </source>
</evidence>
<evidence type="ECO:0000256" key="9">
    <source>
        <dbReference type="ARBA" id="ARBA00022840"/>
    </source>
</evidence>
<evidence type="ECO:0000259" key="14">
    <source>
        <dbReference type="Pfam" id="PF01507"/>
    </source>
</evidence>
<dbReference type="GO" id="GO:0006747">
    <property type="term" value="P:FAD biosynthetic process"/>
    <property type="evidence" value="ECO:0007669"/>
    <property type="project" value="TreeGrafter"/>
</dbReference>
<dbReference type="InterPro" id="IPR014729">
    <property type="entry name" value="Rossmann-like_a/b/a_fold"/>
</dbReference>
<keyword evidence="3" id="KW-0285">Flavoprotein</keyword>
<dbReference type="OrthoDB" id="270728at2759"/>
<evidence type="ECO:0000256" key="1">
    <source>
        <dbReference type="ARBA" id="ARBA00004726"/>
    </source>
</evidence>
<keyword evidence="5" id="KW-0808">Transferase</keyword>
<protein>
    <recommendedName>
        <fullName evidence="2">FAD synthase</fullName>
        <ecNumber evidence="2">2.7.7.2</ecNumber>
    </recommendedName>
    <alternativeName>
        <fullName evidence="10">FAD pyrophosphorylase</fullName>
    </alternativeName>
    <alternativeName>
        <fullName evidence="11">FMN adenylyltransferase</fullName>
    </alternativeName>
</protein>
<dbReference type="EC" id="2.7.7.2" evidence="2"/>
<dbReference type="FunCoup" id="W2S8V3">
    <property type="interactions" value="150"/>
</dbReference>
<feature type="region of interest" description="Disordered" evidence="13">
    <location>
        <begin position="1"/>
        <end position="60"/>
    </location>
</feature>
<dbReference type="RefSeq" id="XP_008712877.1">
    <property type="nucleotide sequence ID" value="XM_008714655.1"/>
</dbReference>
<sequence length="376" mass="41244">MPSDASLPPNAPTTLTTTTPTTATANGTLTPQQQQQQPRSESQFQIETGSAPAANPSSVEAKATSVRSVGGEADASLELLDDEHDGAELEVPPNLVPLREVCADVHARVTAFLTLDVGADETVWRTQAQVRASVEVIRRALEEYEFEQLSLSYNGGKDCLVLLLLYLSVLHTHFTKTASASPPRDFPTSIPSIYATPPDPFPTVTTFVRSSSSQYHLSLTHIRTNPPPTASSHHHHTPHASLPIRTFRDAFALYLTSHPNVRAIFVGTRRTDPHGATLTPFAPTDGNWPAFMRVHPVLDWKLSEIWCFLRHPLLGEAGTTGSEYCHMYDEGYTSLGGTGDTVRNPKLRILDEQGRTVGYRPAWMMVEDGEERAGRE</sequence>
<evidence type="ECO:0000256" key="4">
    <source>
        <dbReference type="ARBA" id="ARBA00022643"/>
    </source>
</evidence>
<dbReference type="Gene3D" id="3.40.50.620">
    <property type="entry name" value="HUPs"/>
    <property type="match status" value="1"/>
</dbReference>
<dbReference type="InParanoid" id="W2S8V3"/>
<dbReference type="PANTHER" id="PTHR23293">
    <property type="entry name" value="FAD SYNTHETASE-RELATED FMN ADENYLYLTRANSFERASE"/>
    <property type="match status" value="1"/>
</dbReference>
<dbReference type="AlphaFoldDB" id="W2S8V3"/>
<dbReference type="InterPro" id="IPR002500">
    <property type="entry name" value="PAPS_reduct_dom"/>
</dbReference>
<dbReference type="EMBL" id="KB822713">
    <property type="protein sequence ID" value="ETN45107.1"/>
    <property type="molecule type" value="Genomic_DNA"/>
</dbReference>
<keyword evidence="7" id="KW-0547">Nucleotide-binding</keyword>
<organism evidence="15 16">
    <name type="scientific">Cyphellophora europaea (strain CBS 101466)</name>
    <name type="common">Phialophora europaea</name>
    <dbReference type="NCBI Taxonomy" id="1220924"/>
    <lineage>
        <taxon>Eukaryota</taxon>
        <taxon>Fungi</taxon>
        <taxon>Dikarya</taxon>
        <taxon>Ascomycota</taxon>
        <taxon>Pezizomycotina</taxon>
        <taxon>Eurotiomycetes</taxon>
        <taxon>Chaetothyriomycetidae</taxon>
        <taxon>Chaetothyriales</taxon>
        <taxon>Cyphellophoraceae</taxon>
        <taxon>Cyphellophora</taxon>
    </lineage>
</organism>
<evidence type="ECO:0000256" key="7">
    <source>
        <dbReference type="ARBA" id="ARBA00022741"/>
    </source>
</evidence>
<keyword evidence="16" id="KW-1185">Reference proteome</keyword>
<gene>
    <name evidence="15" type="ORF">HMPREF1541_09983</name>
</gene>
<evidence type="ECO:0000256" key="10">
    <source>
        <dbReference type="ARBA" id="ARBA00031145"/>
    </source>
</evidence>
<feature type="compositionally biased region" description="Low complexity" evidence="13">
    <location>
        <begin position="12"/>
        <end position="37"/>
    </location>
</feature>
<keyword evidence="6" id="KW-0548">Nucleotidyltransferase</keyword>
<keyword evidence="9" id="KW-0067">ATP-binding</keyword>
<keyword evidence="8" id="KW-0274">FAD</keyword>
<feature type="compositionally biased region" description="Polar residues" evidence="13">
    <location>
        <begin position="38"/>
        <end position="48"/>
    </location>
</feature>
<evidence type="ECO:0000256" key="11">
    <source>
        <dbReference type="ARBA" id="ARBA00031871"/>
    </source>
</evidence>
<evidence type="ECO:0000256" key="3">
    <source>
        <dbReference type="ARBA" id="ARBA00022630"/>
    </source>
</evidence>
<dbReference type="CDD" id="cd23948">
    <property type="entry name" value="FAD_synthase"/>
    <property type="match status" value="1"/>
</dbReference>
<dbReference type="Pfam" id="PF01507">
    <property type="entry name" value="PAPS_reduct"/>
    <property type="match status" value="1"/>
</dbReference>
<evidence type="ECO:0000256" key="5">
    <source>
        <dbReference type="ARBA" id="ARBA00022679"/>
    </source>
</evidence>
<comment type="pathway">
    <text evidence="1">Cofactor biosynthesis; FAD biosynthesis; FAD from FMN: step 1/1.</text>
</comment>
<evidence type="ECO:0000256" key="6">
    <source>
        <dbReference type="ARBA" id="ARBA00022695"/>
    </source>
</evidence>
<name>W2S8V3_CYPE1</name>
<dbReference type="HOGENOM" id="CLU_056971_0_0_1"/>
<dbReference type="SUPFAM" id="SSF52402">
    <property type="entry name" value="Adenine nucleotide alpha hydrolases-like"/>
    <property type="match status" value="1"/>
</dbReference>
<proteinExistence type="predicted"/>
<dbReference type="STRING" id="1220924.W2S8V3"/>
<evidence type="ECO:0000256" key="13">
    <source>
        <dbReference type="SAM" id="MobiDB-lite"/>
    </source>
</evidence>
<dbReference type="GO" id="GO:0005524">
    <property type="term" value="F:ATP binding"/>
    <property type="evidence" value="ECO:0007669"/>
    <property type="project" value="UniProtKB-KW"/>
</dbReference>
<dbReference type="eggNOG" id="KOG2644">
    <property type="taxonomic scope" value="Eukaryota"/>
</dbReference>
<comment type="catalytic activity">
    <reaction evidence="12">
        <text>FMN + ATP + H(+) = FAD + diphosphate</text>
        <dbReference type="Rhea" id="RHEA:17237"/>
        <dbReference type="ChEBI" id="CHEBI:15378"/>
        <dbReference type="ChEBI" id="CHEBI:30616"/>
        <dbReference type="ChEBI" id="CHEBI:33019"/>
        <dbReference type="ChEBI" id="CHEBI:57692"/>
        <dbReference type="ChEBI" id="CHEBI:58210"/>
        <dbReference type="EC" id="2.7.7.2"/>
    </reaction>
</comment>
<evidence type="ECO:0000313" key="16">
    <source>
        <dbReference type="Proteomes" id="UP000030752"/>
    </source>
</evidence>
<evidence type="ECO:0000313" key="15">
    <source>
        <dbReference type="EMBL" id="ETN45107.1"/>
    </source>
</evidence>
<dbReference type="Proteomes" id="UP000030752">
    <property type="component" value="Unassembled WGS sequence"/>
</dbReference>
<dbReference type="GO" id="GO:0003919">
    <property type="term" value="F:FMN adenylyltransferase activity"/>
    <property type="evidence" value="ECO:0007669"/>
    <property type="project" value="UniProtKB-EC"/>
</dbReference>
<feature type="domain" description="Phosphoadenosine phosphosulphate reductase" evidence="14">
    <location>
        <begin position="149"/>
        <end position="341"/>
    </location>
</feature>
<evidence type="ECO:0000256" key="2">
    <source>
        <dbReference type="ARBA" id="ARBA00012393"/>
    </source>
</evidence>
<dbReference type="GeneID" id="19977322"/>
<dbReference type="PANTHER" id="PTHR23293:SF9">
    <property type="entry name" value="FAD SYNTHASE"/>
    <property type="match status" value="1"/>
</dbReference>
<accession>W2S8V3</accession>
<keyword evidence="4" id="KW-0288">FMN</keyword>
<evidence type="ECO:0000256" key="12">
    <source>
        <dbReference type="ARBA" id="ARBA00049494"/>
    </source>
</evidence>